<accession>A0ABY1PSA6</accession>
<proteinExistence type="predicted"/>
<evidence type="ECO:0000256" key="1">
    <source>
        <dbReference type="SAM" id="MobiDB-lite"/>
    </source>
</evidence>
<comment type="caution">
    <text evidence="2">The sequence shown here is derived from an EMBL/GenBank/DDBJ whole genome shotgun (WGS) entry which is preliminary data.</text>
</comment>
<name>A0ABY1PSA6_9BURK</name>
<dbReference type="Proteomes" id="UP001158049">
    <property type="component" value="Unassembled WGS sequence"/>
</dbReference>
<keyword evidence="3" id="KW-1185">Reference proteome</keyword>
<dbReference type="EMBL" id="FXUL01000001">
    <property type="protein sequence ID" value="SMP44987.1"/>
    <property type="molecule type" value="Genomic_DNA"/>
</dbReference>
<feature type="compositionally biased region" description="Polar residues" evidence="1">
    <location>
        <begin position="1"/>
        <end position="19"/>
    </location>
</feature>
<organism evidence="2 3">
    <name type="scientific">Noviherbaspirillum suwonense</name>
    <dbReference type="NCBI Taxonomy" id="1224511"/>
    <lineage>
        <taxon>Bacteria</taxon>
        <taxon>Pseudomonadati</taxon>
        <taxon>Pseudomonadota</taxon>
        <taxon>Betaproteobacteria</taxon>
        <taxon>Burkholderiales</taxon>
        <taxon>Oxalobacteraceae</taxon>
        <taxon>Noviherbaspirillum</taxon>
    </lineage>
</organism>
<sequence length="221" mass="24479">MDTTGVSPRISISESSTVDQENDVDAPAVAPPSQPVVRTKPQGFNLINLFRLSPQEQARQDRHAEVLLALKGYLAIQQKLIETNEKLDEVVRMLSVATHGGNKSLFVAAIDEAKTSFLQYKTLISDGNGNAKAILAENEKTLVKQQWDNLAIKIGNVTKLKNSTFNLFKDVKEKFENLEKIRNEMQPLQRIFSNSHAGLFRAATAPNILVGSETEEDSDTD</sequence>
<protein>
    <submittedName>
        <fullName evidence="2">Uncharacterized protein</fullName>
    </submittedName>
</protein>
<gene>
    <name evidence="2" type="ORF">SAMN06295970_101470</name>
</gene>
<reference evidence="2 3" key="1">
    <citation type="submission" date="2017-05" db="EMBL/GenBank/DDBJ databases">
        <authorList>
            <person name="Varghese N."/>
            <person name="Submissions S."/>
        </authorList>
    </citation>
    <scope>NUCLEOTIDE SEQUENCE [LARGE SCALE GENOMIC DNA]</scope>
    <source>
        <strain evidence="2 3">DSM 26001</strain>
    </source>
</reference>
<feature type="region of interest" description="Disordered" evidence="1">
    <location>
        <begin position="1"/>
        <end position="33"/>
    </location>
</feature>
<evidence type="ECO:0000313" key="3">
    <source>
        <dbReference type="Proteomes" id="UP001158049"/>
    </source>
</evidence>
<dbReference type="RefSeq" id="WP_283440612.1">
    <property type="nucleotide sequence ID" value="NZ_FXUL01000001.1"/>
</dbReference>
<evidence type="ECO:0000313" key="2">
    <source>
        <dbReference type="EMBL" id="SMP44987.1"/>
    </source>
</evidence>